<keyword evidence="4" id="KW-1185">Reference proteome</keyword>
<dbReference type="InterPro" id="IPR036915">
    <property type="entry name" value="Cyclin-like_sf"/>
</dbReference>
<dbReference type="InterPro" id="IPR048053">
    <property type="entry name" value="Cyclin-Q_second_cyclin_box"/>
</dbReference>
<dbReference type="InterPro" id="IPR043198">
    <property type="entry name" value="Cyclin/Ssn8"/>
</dbReference>
<dbReference type="EMBL" id="VIIS01000864">
    <property type="protein sequence ID" value="KAF0304214.1"/>
    <property type="molecule type" value="Genomic_DNA"/>
</dbReference>
<gene>
    <name evidence="3" type="primary">Ccnq</name>
    <name evidence="3" type="ORF">FJT64_023949</name>
</gene>
<protein>
    <submittedName>
        <fullName evidence="3">Cyclin-Q</fullName>
    </submittedName>
</protein>
<evidence type="ECO:0000259" key="2">
    <source>
        <dbReference type="Pfam" id="PF00134"/>
    </source>
</evidence>
<evidence type="ECO:0000256" key="1">
    <source>
        <dbReference type="ARBA" id="ARBA00023127"/>
    </source>
</evidence>
<dbReference type="Proteomes" id="UP000440578">
    <property type="component" value="Unassembled WGS sequence"/>
</dbReference>
<dbReference type="SUPFAM" id="SSF47954">
    <property type="entry name" value="Cyclin-like"/>
    <property type="match status" value="2"/>
</dbReference>
<dbReference type="AlphaFoldDB" id="A0A6A4WK93"/>
<feature type="domain" description="Cyclin N-terminal" evidence="2">
    <location>
        <begin position="22"/>
        <end position="111"/>
    </location>
</feature>
<evidence type="ECO:0000313" key="3">
    <source>
        <dbReference type="EMBL" id="KAF0304214.1"/>
    </source>
</evidence>
<proteinExistence type="predicted"/>
<dbReference type="Gene3D" id="1.10.472.10">
    <property type="entry name" value="Cyclin-like"/>
    <property type="match status" value="2"/>
</dbReference>
<evidence type="ECO:0000313" key="4">
    <source>
        <dbReference type="Proteomes" id="UP000440578"/>
    </source>
</evidence>
<accession>A0A6A4WK93</accession>
<dbReference type="GO" id="GO:0016538">
    <property type="term" value="F:cyclin-dependent protein serine/threonine kinase regulator activity"/>
    <property type="evidence" value="ECO:0007669"/>
    <property type="project" value="InterPro"/>
</dbReference>
<dbReference type="InterPro" id="IPR006671">
    <property type="entry name" value="Cyclin_N"/>
</dbReference>
<name>A0A6A4WK93_AMPAM</name>
<reference evidence="3 4" key="1">
    <citation type="submission" date="2019-07" db="EMBL/GenBank/DDBJ databases">
        <title>Draft genome assembly of a fouling barnacle, Amphibalanus amphitrite (Darwin, 1854): The first reference genome for Thecostraca.</title>
        <authorList>
            <person name="Kim W."/>
        </authorList>
    </citation>
    <scope>NUCLEOTIDE SEQUENCE [LARGE SCALE GENOMIC DNA]</scope>
    <source>
        <strain evidence="3">SNU_AA5</strain>
        <tissue evidence="3">Soma without cirri and trophi</tissue>
    </source>
</reference>
<dbReference type="CDD" id="cd20534">
    <property type="entry name" value="CYCLIN_CCNM_CCNQ_rpt1"/>
    <property type="match status" value="1"/>
</dbReference>
<dbReference type="PANTHER" id="PTHR10026">
    <property type="entry name" value="CYCLIN"/>
    <property type="match status" value="1"/>
</dbReference>
<dbReference type="Pfam" id="PF00134">
    <property type="entry name" value="Cyclin_N"/>
    <property type="match status" value="1"/>
</dbReference>
<dbReference type="CDD" id="cd20535">
    <property type="entry name" value="CYCLIN_CCNM_CCNQ_rpt2"/>
    <property type="match status" value="1"/>
</dbReference>
<keyword evidence="1" id="KW-0195">Cyclin</keyword>
<sequence length="237" mass="27022">MHKILNVLPPGDTGMKLDAKVMTVASASVLFHRFFREVNTTDYDVYLIAGSCLYLAGKLEDQTLKARDVINVTQATLRPGGRPLDMDEAYWNLRDALVQAELLVLRMLRFNTDFEHPHKYLLHYMVSLEDWLGDVVFHRLPLRRTAWTLLRDSYMDPFILDVKPQWLALACIHVSLQCYGLNVPGSVEGGKTWYETMCPSCSRETLWDVTEKVLDVYGQEQQLFSVPVGSVSSAVYS</sequence>
<organism evidence="3 4">
    <name type="scientific">Amphibalanus amphitrite</name>
    <name type="common">Striped barnacle</name>
    <name type="synonym">Balanus amphitrite</name>
    <dbReference type="NCBI Taxonomy" id="1232801"/>
    <lineage>
        <taxon>Eukaryota</taxon>
        <taxon>Metazoa</taxon>
        <taxon>Ecdysozoa</taxon>
        <taxon>Arthropoda</taxon>
        <taxon>Crustacea</taxon>
        <taxon>Multicrustacea</taxon>
        <taxon>Cirripedia</taxon>
        <taxon>Thoracica</taxon>
        <taxon>Thoracicalcarea</taxon>
        <taxon>Balanomorpha</taxon>
        <taxon>Balanoidea</taxon>
        <taxon>Balanidae</taxon>
        <taxon>Amphibalaninae</taxon>
        <taxon>Amphibalanus</taxon>
    </lineage>
</organism>
<dbReference type="InterPro" id="IPR048055">
    <property type="entry name" value="Cyclin-Q_first_cyclin_box"/>
</dbReference>
<dbReference type="OrthoDB" id="79090at2759"/>
<comment type="caution">
    <text evidence="3">The sequence shown here is derived from an EMBL/GenBank/DDBJ whole genome shotgun (WGS) entry which is preliminary data.</text>
</comment>
<dbReference type="GO" id="GO:0006357">
    <property type="term" value="P:regulation of transcription by RNA polymerase II"/>
    <property type="evidence" value="ECO:0007669"/>
    <property type="project" value="InterPro"/>
</dbReference>